<name>A0A9D4NFC4_DREPO</name>
<sequence>MDMLPAQRPGGHGLDPQHGSVSASHGLDPHHESVPAQETASTVSVQFQTFDENEPK</sequence>
<accession>A0A9D4NFC4</accession>
<dbReference type="Proteomes" id="UP000828390">
    <property type="component" value="Unassembled WGS sequence"/>
</dbReference>
<reference evidence="2" key="1">
    <citation type="journal article" date="2019" name="bioRxiv">
        <title>The Genome of the Zebra Mussel, Dreissena polymorpha: A Resource for Invasive Species Research.</title>
        <authorList>
            <person name="McCartney M.A."/>
            <person name="Auch B."/>
            <person name="Kono T."/>
            <person name="Mallez S."/>
            <person name="Zhang Y."/>
            <person name="Obille A."/>
            <person name="Becker A."/>
            <person name="Abrahante J.E."/>
            <person name="Garbe J."/>
            <person name="Badalamenti J.P."/>
            <person name="Herman A."/>
            <person name="Mangelson H."/>
            <person name="Liachko I."/>
            <person name="Sullivan S."/>
            <person name="Sone E.D."/>
            <person name="Koren S."/>
            <person name="Silverstein K.A.T."/>
            <person name="Beckman K.B."/>
            <person name="Gohl D.M."/>
        </authorList>
    </citation>
    <scope>NUCLEOTIDE SEQUENCE</scope>
    <source>
        <strain evidence="2">Duluth1</strain>
        <tissue evidence="2">Whole animal</tissue>
    </source>
</reference>
<comment type="caution">
    <text evidence="2">The sequence shown here is derived from an EMBL/GenBank/DDBJ whole genome shotgun (WGS) entry which is preliminary data.</text>
</comment>
<dbReference type="AlphaFoldDB" id="A0A9D4NFC4"/>
<evidence type="ECO:0000313" key="3">
    <source>
        <dbReference type="Proteomes" id="UP000828390"/>
    </source>
</evidence>
<evidence type="ECO:0000256" key="1">
    <source>
        <dbReference type="SAM" id="MobiDB-lite"/>
    </source>
</evidence>
<organism evidence="2 3">
    <name type="scientific">Dreissena polymorpha</name>
    <name type="common">Zebra mussel</name>
    <name type="synonym">Mytilus polymorpha</name>
    <dbReference type="NCBI Taxonomy" id="45954"/>
    <lineage>
        <taxon>Eukaryota</taxon>
        <taxon>Metazoa</taxon>
        <taxon>Spiralia</taxon>
        <taxon>Lophotrochozoa</taxon>
        <taxon>Mollusca</taxon>
        <taxon>Bivalvia</taxon>
        <taxon>Autobranchia</taxon>
        <taxon>Heteroconchia</taxon>
        <taxon>Euheterodonta</taxon>
        <taxon>Imparidentia</taxon>
        <taxon>Neoheterodontei</taxon>
        <taxon>Myida</taxon>
        <taxon>Dreissenoidea</taxon>
        <taxon>Dreissenidae</taxon>
        <taxon>Dreissena</taxon>
    </lineage>
</organism>
<feature type="region of interest" description="Disordered" evidence="1">
    <location>
        <begin position="1"/>
        <end position="56"/>
    </location>
</feature>
<dbReference type="EMBL" id="JAIWYP010000001">
    <property type="protein sequence ID" value="KAH3893365.1"/>
    <property type="molecule type" value="Genomic_DNA"/>
</dbReference>
<feature type="compositionally biased region" description="Polar residues" evidence="1">
    <location>
        <begin position="36"/>
        <end position="50"/>
    </location>
</feature>
<gene>
    <name evidence="2" type="ORF">DPMN_017512</name>
</gene>
<protein>
    <submittedName>
        <fullName evidence="2">Uncharacterized protein</fullName>
    </submittedName>
</protein>
<evidence type="ECO:0000313" key="2">
    <source>
        <dbReference type="EMBL" id="KAH3893365.1"/>
    </source>
</evidence>
<reference evidence="2" key="2">
    <citation type="submission" date="2020-11" db="EMBL/GenBank/DDBJ databases">
        <authorList>
            <person name="McCartney M.A."/>
            <person name="Auch B."/>
            <person name="Kono T."/>
            <person name="Mallez S."/>
            <person name="Becker A."/>
            <person name="Gohl D.M."/>
            <person name="Silverstein K.A.T."/>
            <person name="Koren S."/>
            <person name="Bechman K.B."/>
            <person name="Herman A."/>
            <person name="Abrahante J.E."/>
            <person name="Garbe J."/>
        </authorList>
    </citation>
    <scope>NUCLEOTIDE SEQUENCE</scope>
    <source>
        <strain evidence="2">Duluth1</strain>
        <tissue evidence="2">Whole animal</tissue>
    </source>
</reference>
<proteinExistence type="predicted"/>
<keyword evidence="3" id="KW-1185">Reference proteome</keyword>